<dbReference type="SUPFAM" id="SSF55681">
    <property type="entry name" value="Class II aaRS and biotin synthetases"/>
    <property type="match status" value="1"/>
</dbReference>
<dbReference type="InterPro" id="IPR002315">
    <property type="entry name" value="tRNA-synt_gly"/>
</dbReference>
<dbReference type="InterPro" id="IPR006195">
    <property type="entry name" value="aa-tRNA-synth_II"/>
</dbReference>
<name>A0A1H6TZI7_9FLAO</name>
<dbReference type="PROSITE" id="PS50862">
    <property type="entry name" value="AA_TRNA_LIGASE_II"/>
    <property type="match status" value="1"/>
</dbReference>
<dbReference type="GO" id="GO:0006426">
    <property type="term" value="P:glycyl-tRNA aminoacylation"/>
    <property type="evidence" value="ECO:0007669"/>
    <property type="project" value="UniProtKB-UniRule"/>
</dbReference>
<dbReference type="Gene3D" id="3.40.50.800">
    <property type="entry name" value="Anticodon-binding domain"/>
    <property type="match status" value="1"/>
</dbReference>
<evidence type="ECO:0000256" key="7">
    <source>
        <dbReference type="ARBA" id="ARBA00023146"/>
    </source>
</evidence>
<accession>A0A1H6TZI7</accession>
<dbReference type="EMBL" id="FNYA01000003">
    <property type="protein sequence ID" value="SEI83624.1"/>
    <property type="molecule type" value="Genomic_DNA"/>
</dbReference>
<dbReference type="GO" id="GO:0004820">
    <property type="term" value="F:glycine-tRNA ligase activity"/>
    <property type="evidence" value="ECO:0007669"/>
    <property type="project" value="UniProtKB-UniRule"/>
</dbReference>
<reference evidence="11" key="1">
    <citation type="submission" date="2016-10" db="EMBL/GenBank/DDBJ databases">
        <authorList>
            <person name="Varghese N."/>
            <person name="Submissions S."/>
        </authorList>
    </citation>
    <scope>NUCLEOTIDE SEQUENCE [LARGE SCALE GENOMIC DNA]</scope>
    <source>
        <strain evidence="11">DSM 17934</strain>
    </source>
</reference>
<keyword evidence="7 8" id="KW-0030">Aminoacyl-tRNA synthetase</keyword>
<evidence type="ECO:0000313" key="10">
    <source>
        <dbReference type="EMBL" id="SEI83624.1"/>
    </source>
</evidence>
<comment type="subunit">
    <text evidence="8">Homodimer.</text>
</comment>
<dbReference type="CDD" id="cd00858">
    <property type="entry name" value="GlyRS_anticodon"/>
    <property type="match status" value="1"/>
</dbReference>
<dbReference type="RefSeq" id="WP_091311702.1">
    <property type="nucleotide sequence ID" value="NZ_CBCSJU010000007.1"/>
</dbReference>
<feature type="binding site" evidence="8">
    <location>
        <begin position="372"/>
        <end position="376"/>
    </location>
    <ligand>
        <name>substrate</name>
    </ligand>
</feature>
<evidence type="ECO:0000313" key="11">
    <source>
        <dbReference type="Proteomes" id="UP000199702"/>
    </source>
</evidence>
<dbReference type="Proteomes" id="UP000199702">
    <property type="component" value="Unassembled WGS sequence"/>
</dbReference>
<dbReference type="Gene3D" id="3.30.40.230">
    <property type="match status" value="1"/>
</dbReference>
<gene>
    <name evidence="8" type="primary">glyQS</name>
    <name evidence="10" type="ORF">SAMN05660918_1766</name>
</gene>
<evidence type="ECO:0000256" key="1">
    <source>
        <dbReference type="ARBA" id="ARBA00008226"/>
    </source>
</evidence>
<dbReference type="GO" id="GO:0005524">
    <property type="term" value="F:ATP binding"/>
    <property type="evidence" value="ECO:0007669"/>
    <property type="project" value="UniProtKB-UniRule"/>
</dbReference>
<dbReference type="EC" id="6.1.1.14" evidence="8"/>
<dbReference type="GO" id="GO:0015966">
    <property type="term" value="P:diadenosine tetraphosphate biosynthetic process"/>
    <property type="evidence" value="ECO:0007669"/>
    <property type="project" value="UniProtKB-ARBA"/>
</dbReference>
<feature type="binding site" evidence="8">
    <location>
        <position position="218"/>
    </location>
    <ligand>
        <name>substrate</name>
    </ligand>
</feature>
<dbReference type="InterPro" id="IPR033731">
    <property type="entry name" value="GlyRS-like_core"/>
</dbReference>
<evidence type="ECO:0000256" key="5">
    <source>
        <dbReference type="ARBA" id="ARBA00022840"/>
    </source>
</evidence>
<dbReference type="AlphaFoldDB" id="A0A1H6TZI7"/>
<proteinExistence type="inferred from homology"/>
<dbReference type="GO" id="GO:0004081">
    <property type="term" value="F:bis(5'-nucleosyl)-tetraphosphatase (asymmetrical) activity"/>
    <property type="evidence" value="ECO:0007669"/>
    <property type="project" value="UniProtKB-ARBA"/>
</dbReference>
<dbReference type="InterPro" id="IPR036621">
    <property type="entry name" value="Anticodon-bd_dom_sf"/>
</dbReference>
<dbReference type="FunFam" id="3.40.50.800:FF:000002">
    <property type="entry name" value="Glycine--tRNA ligase"/>
    <property type="match status" value="1"/>
</dbReference>
<evidence type="ECO:0000259" key="9">
    <source>
        <dbReference type="PROSITE" id="PS50862"/>
    </source>
</evidence>
<comment type="function">
    <text evidence="8">Catalyzes the attachment of glycine to tRNA(Gly).</text>
</comment>
<comment type="catalytic activity">
    <reaction evidence="8">
        <text>tRNA(Gly) + glycine + ATP = glycyl-tRNA(Gly) + AMP + diphosphate</text>
        <dbReference type="Rhea" id="RHEA:16013"/>
        <dbReference type="Rhea" id="RHEA-COMP:9664"/>
        <dbReference type="Rhea" id="RHEA-COMP:9683"/>
        <dbReference type="ChEBI" id="CHEBI:30616"/>
        <dbReference type="ChEBI" id="CHEBI:33019"/>
        <dbReference type="ChEBI" id="CHEBI:57305"/>
        <dbReference type="ChEBI" id="CHEBI:78442"/>
        <dbReference type="ChEBI" id="CHEBI:78522"/>
        <dbReference type="ChEBI" id="CHEBI:456215"/>
        <dbReference type="EC" id="6.1.1.14"/>
    </reaction>
</comment>
<feature type="binding site" evidence="8">
    <location>
        <begin position="265"/>
        <end position="269"/>
    </location>
    <ligand>
        <name>substrate</name>
    </ligand>
</feature>
<organism evidence="10 11">
    <name type="scientific">Flavobacterium terrigena</name>
    <dbReference type="NCBI Taxonomy" id="402734"/>
    <lineage>
        <taxon>Bacteria</taxon>
        <taxon>Pseudomonadati</taxon>
        <taxon>Bacteroidota</taxon>
        <taxon>Flavobacteriia</taxon>
        <taxon>Flavobacteriales</taxon>
        <taxon>Flavobacteriaceae</taxon>
        <taxon>Flavobacterium</taxon>
    </lineage>
</organism>
<dbReference type="PRINTS" id="PR01043">
    <property type="entry name" value="TRNASYNTHGLY"/>
</dbReference>
<dbReference type="PANTHER" id="PTHR10745">
    <property type="entry name" value="GLYCYL-TRNA SYNTHETASE/DNA POLYMERASE SUBUNIT GAMMA-2"/>
    <property type="match status" value="1"/>
</dbReference>
<dbReference type="SUPFAM" id="SSF52954">
    <property type="entry name" value="Class II aaRS ABD-related"/>
    <property type="match status" value="1"/>
</dbReference>
<dbReference type="InterPro" id="IPR002314">
    <property type="entry name" value="aa-tRNA-synt_IIb"/>
</dbReference>
<dbReference type="InterPro" id="IPR004154">
    <property type="entry name" value="Anticodon-bd"/>
</dbReference>
<comment type="similarity">
    <text evidence="1 8">Belongs to the class-II aminoacyl-tRNA synthetase family.</text>
</comment>
<sequence length="513" mass="59500">MAKQEDLFKNVVSHAKEYGFIFPSSEIYDGLSAVYDYAQNGVELKKNIREYWWKSMVQMHENIVGLDAAILMHPTTWKASGHVDAFNDPLIDNKDSKKRYRADVLIEDYAEKLNIKAQKEIEKARARFGDAFNEQEFITTNPRVVEYLSKKNEILARMAKSLDAGDLDDVKLLIEELEIACPDSGSRNWTEVRQFNLMFGTKLGASADTAMDLYLRPETAQGIFVNFLNVQKTGRMKIPFGIAQTGKAFRNEIVARQFIFRMREFEQMEMQFFVKPGEEMKWYEYWKTTRLNWHKSLGLGAENYRFHDHEKLAHYANAAADIEFNFPFGFKELEGIHSRTDFDLKAHEQFSGKKLQYFDTEENKNYVPYVVETSVGLDRMFLAVFSKALQEETLEDGSTRTVLRLPSVLAPTKAAVLPLVKKDGLPEIAKEIMEELKWDFNVAYDEKDAVGRRYRRQDALGTPFCITVDHQTVEDKTVTIRHRDTMLQERVAITDLKNIIDKEVSVRNWLMKM</sequence>
<keyword evidence="2 8" id="KW-0963">Cytoplasm</keyword>
<evidence type="ECO:0000256" key="3">
    <source>
        <dbReference type="ARBA" id="ARBA00022598"/>
    </source>
</evidence>
<feature type="binding site" evidence="8">
    <location>
        <begin position="376"/>
        <end position="379"/>
    </location>
    <ligand>
        <name>ATP</name>
        <dbReference type="ChEBI" id="CHEBI:30616"/>
    </ligand>
</feature>
<dbReference type="HAMAP" id="MF_00253_B">
    <property type="entry name" value="Gly_tRNA_synth_B"/>
    <property type="match status" value="1"/>
</dbReference>
<feature type="binding site" evidence="8">
    <location>
        <position position="101"/>
    </location>
    <ligand>
        <name>substrate</name>
    </ligand>
</feature>
<keyword evidence="5 8" id="KW-0067">ATP-binding</keyword>
<feature type="binding site" evidence="8">
    <location>
        <begin position="332"/>
        <end position="333"/>
    </location>
    <ligand>
        <name>ATP</name>
        <dbReference type="ChEBI" id="CHEBI:30616"/>
    </ligand>
</feature>
<dbReference type="NCBIfam" id="TIGR00389">
    <property type="entry name" value="glyS_dimeric"/>
    <property type="match status" value="1"/>
</dbReference>
<dbReference type="Pfam" id="PF03129">
    <property type="entry name" value="HGTP_anticodon"/>
    <property type="match status" value="1"/>
</dbReference>
<protein>
    <recommendedName>
        <fullName evidence="8">Glycine--tRNA ligase</fullName>
        <ecNumber evidence="8">6.1.1.14</ecNumber>
    </recommendedName>
    <alternativeName>
        <fullName evidence="8">Glycyl-tRNA synthetase</fullName>
        <shortName evidence="8">GlyRS</shortName>
    </alternativeName>
</protein>
<dbReference type="OrthoDB" id="9760853at2"/>
<dbReference type="CDD" id="cd00774">
    <property type="entry name" value="GlyRS-like_core"/>
    <property type="match status" value="1"/>
</dbReference>
<dbReference type="Pfam" id="PF00587">
    <property type="entry name" value="tRNA-synt_2b"/>
    <property type="match status" value="1"/>
</dbReference>
<keyword evidence="11" id="KW-1185">Reference proteome</keyword>
<dbReference type="Gene3D" id="3.30.930.10">
    <property type="entry name" value="Bira Bifunctional Protein, Domain 2"/>
    <property type="match status" value="1"/>
</dbReference>
<feature type="binding site" evidence="8">
    <location>
        <begin position="250"/>
        <end position="252"/>
    </location>
    <ligand>
        <name>ATP</name>
        <dbReference type="ChEBI" id="CHEBI:30616"/>
    </ligand>
</feature>
<dbReference type="GO" id="GO:0005737">
    <property type="term" value="C:cytoplasm"/>
    <property type="evidence" value="ECO:0007669"/>
    <property type="project" value="UniProtKB-SubCell"/>
</dbReference>
<dbReference type="InterPro" id="IPR027031">
    <property type="entry name" value="Gly-tRNA_synthase/POLG2"/>
</dbReference>
<evidence type="ECO:0000256" key="4">
    <source>
        <dbReference type="ARBA" id="ARBA00022741"/>
    </source>
</evidence>
<feature type="domain" description="Aminoacyl-transfer RNA synthetases class-II family profile" evidence="9">
    <location>
        <begin position="177"/>
        <end position="418"/>
    </location>
</feature>
<dbReference type="GO" id="GO:0070062">
    <property type="term" value="C:extracellular exosome"/>
    <property type="evidence" value="ECO:0007669"/>
    <property type="project" value="UniProtKB-ARBA"/>
</dbReference>
<dbReference type="InterPro" id="IPR022961">
    <property type="entry name" value="Gly_tRNA_ligase_bac"/>
</dbReference>
<evidence type="ECO:0000256" key="8">
    <source>
        <dbReference type="HAMAP-Rule" id="MF_00253"/>
    </source>
</evidence>
<dbReference type="STRING" id="402734.SAMN05660918_1766"/>
<dbReference type="PANTHER" id="PTHR10745:SF8">
    <property type="entry name" value="DNA POLYMERASE SUBUNIT GAMMA-2, MITOCHONDRIAL"/>
    <property type="match status" value="1"/>
</dbReference>
<evidence type="ECO:0000256" key="6">
    <source>
        <dbReference type="ARBA" id="ARBA00022917"/>
    </source>
</evidence>
<dbReference type="GO" id="GO:1990742">
    <property type="term" value="C:microvesicle"/>
    <property type="evidence" value="ECO:0007669"/>
    <property type="project" value="UniProtKB-ARBA"/>
</dbReference>
<evidence type="ECO:0000256" key="2">
    <source>
        <dbReference type="ARBA" id="ARBA00022490"/>
    </source>
</evidence>
<keyword evidence="4 8" id="KW-0547">Nucleotide-binding</keyword>
<dbReference type="InterPro" id="IPR045864">
    <property type="entry name" value="aa-tRNA-synth_II/BPL/LPL"/>
</dbReference>
<dbReference type="NCBIfam" id="NF003211">
    <property type="entry name" value="PRK04173.1"/>
    <property type="match status" value="1"/>
</dbReference>
<comment type="subcellular location">
    <subcellularLocation>
        <location evidence="8">Cytoplasm</location>
    </subcellularLocation>
</comment>
<keyword evidence="6 8" id="KW-0648">Protein biosynthesis</keyword>
<feature type="binding site" evidence="8">
    <location>
        <begin position="260"/>
        <end position="265"/>
    </location>
    <ligand>
        <name>ATP</name>
        <dbReference type="ChEBI" id="CHEBI:30616"/>
    </ligand>
</feature>
<keyword evidence="3 8" id="KW-0436">Ligase</keyword>